<evidence type="ECO:0000313" key="1">
    <source>
        <dbReference type="EMBL" id="CAD7205060.1"/>
    </source>
</evidence>
<dbReference type="AlphaFoldDB" id="A0A7R8VUP8"/>
<reference evidence="1" key="1">
    <citation type="submission" date="2020-11" db="EMBL/GenBank/DDBJ databases">
        <authorList>
            <person name="Tran Van P."/>
        </authorList>
    </citation>
    <scope>NUCLEOTIDE SEQUENCE</scope>
</reference>
<sequence length="195" mass="21297">MYSSPTASLVLTDSSRLTSDSQHLAISCELSVSPKGAMGATVATFNSPITPEGRLDSRKKQTNKQHVLCARSLRRIGVQSLLIFADKEEDESEQCLRNTEEAGQECQCDLPPRMDTQQLKASRRGFNDLGQQIKKMNNSLQQAFQTGSRETHVARAIIICGLCADLYNEPTHRGLTLGVCVRCGHTGPHDAGGPR</sequence>
<protein>
    <submittedName>
        <fullName evidence="1">Uncharacterized protein</fullName>
    </submittedName>
</protein>
<dbReference type="EMBL" id="OA573898">
    <property type="protein sequence ID" value="CAD7205060.1"/>
    <property type="molecule type" value="Genomic_DNA"/>
</dbReference>
<organism evidence="1">
    <name type="scientific">Timema douglasi</name>
    <name type="common">Walking stick</name>
    <dbReference type="NCBI Taxonomy" id="61478"/>
    <lineage>
        <taxon>Eukaryota</taxon>
        <taxon>Metazoa</taxon>
        <taxon>Ecdysozoa</taxon>
        <taxon>Arthropoda</taxon>
        <taxon>Hexapoda</taxon>
        <taxon>Insecta</taxon>
        <taxon>Pterygota</taxon>
        <taxon>Neoptera</taxon>
        <taxon>Polyneoptera</taxon>
        <taxon>Phasmatodea</taxon>
        <taxon>Timematodea</taxon>
        <taxon>Timematoidea</taxon>
        <taxon>Timematidae</taxon>
        <taxon>Timema</taxon>
    </lineage>
</organism>
<proteinExistence type="predicted"/>
<gene>
    <name evidence="1" type="ORF">TDIB3V08_LOCUS11214</name>
</gene>
<name>A0A7R8VUP8_TIMDO</name>
<accession>A0A7R8VUP8</accession>